<feature type="compositionally biased region" description="Low complexity" evidence="1">
    <location>
        <begin position="219"/>
        <end position="231"/>
    </location>
</feature>
<feature type="compositionally biased region" description="Polar residues" evidence="1">
    <location>
        <begin position="184"/>
        <end position="204"/>
    </location>
</feature>
<dbReference type="EMBL" id="BTCM01000001">
    <property type="protein sequence ID" value="GMK53860.1"/>
    <property type="molecule type" value="Genomic_DNA"/>
</dbReference>
<accession>A0AAD3TP75</accession>
<protein>
    <submittedName>
        <fullName evidence="2">Uncharacterized protein</fullName>
    </submittedName>
</protein>
<name>A0AAD3TP75_9TREE</name>
<gene>
    <name evidence="2" type="ORF">CspeluHIS016_0104460</name>
</gene>
<organism evidence="2 3">
    <name type="scientific">Cutaneotrichosporon spelunceum</name>
    <dbReference type="NCBI Taxonomy" id="1672016"/>
    <lineage>
        <taxon>Eukaryota</taxon>
        <taxon>Fungi</taxon>
        <taxon>Dikarya</taxon>
        <taxon>Basidiomycota</taxon>
        <taxon>Agaricomycotina</taxon>
        <taxon>Tremellomycetes</taxon>
        <taxon>Trichosporonales</taxon>
        <taxon>Trichosporonaceae</taxon>
        <taxon>Cutaneotrichosporon</taxon>
    </lineage>
</organism>
<reference evidence="2" key="1">
    <citation type="journal article" date="2023" name="BMC Genomics">
        <title>Chromosome-level genome assemblies of Cutaneotrichosporon spp. (Trichosporonales, Basidiomycota) reveal imbalanced evolution between nucleotide sequences and chromosome synteny.</title>
        <authorList>
            <person name="Kobayashi Y."/>
            <person name="Kayamori A."/>
            <person name="Aoki K."/>
            <person name="Shiwa Y."/>
            <person name="Matsutani M."/>
            <person name="Fujita N."/>
            <person name="Sugita T."/>
            <person name="Iwasaki W."/>
            <person name="Tanaka N."/>
            <person name="Takashima M."/>
        </authorList>
    </citation>
    <scope>NUCLEOTIDE SEQUENCE</scope>
    <source>
        <strain evidence="2">HIS016</strain>
    </source>
</reference>
<proteinExistence type="predicted"/>
<evidence type="ECO:0000256" key="1">
    <source>
        <dbReference type="SAM" id="MobiDB-lite"/>
    </source>
</evidence>
<dbReference type="AlphaFoldDB" id="A0AAD3TP75"/>
<keyword evidence="3" id="KW-1185">Reference proteome</keyword>
<sequence>MTIPDRLPVVGKFKRARNASDALNTTRALADPGYAYAVLDAYVRGKFARGRNQFQIQHKLDMLERRMPHFAADFHAVRANTGLSPSRGLPPAPPPPYSKECSCACTCGALPSGSISEAQEDTLSEAHEDTPSEMPPMTRMAICSLPVTGSPIGSDTYLPRALSPTGELVMCALAGRIHTAASSTVDLRTGTSTPTGSDESFRNPNPTPTPYWNRGGGRNRSASAPGSASPSTINLGGCANGGAGQHTPLPWDSQPEGVRQRWVQRQRTW</sequence>
<comment type="caution">
    <text evidence="2">The sequence shown here is derived from an EMBL/GenBank/DDBJ whole genome shotgun (WGS) entry which is preliminary data.</text>
</comment>
<evidence type="ECO:0000313" key="2">
    <source>
        <dbReference type="EMBL" id="GMK53860.1"/>
    </source>
</evidence>
<evidence type="ECO:0000313" key="3">
    <source>
        <dbReference type="Proteomes" id="UP001222932"/>
    </source>
</evidence>
<reference evidence="2" key="2">
    <citation type="submission" date="2023-06" db="EMBL/GenBank/DDBJ databases">
        <authorList>
            <person name="Kobayashi Y."/>
            <person name="Kayamori A."/>
            <person name="Aoki K."/>
            <person name="Shiwa Y."/>
            <person name="Fujita N."/>
            <person name="Sugita T."/>
            <person name="Iwasaki W."/>
            <person name="Tanaka N."/>
            <person name="Takashima M."/>
        </authorList>
    </citation>
    <scope>NUCLEOTIDE SEQUENCE</scope>
    <source>
        <strain evidence="2">HIS016</strain>
    </source>
</reference>
<feature type="region of interest" description="Disordered" evidence="1">
    <location>
        <begin position="184"/>
        <end position="269"/>
    </location>
</feature>
<dbReference type="Proteomes" id="UP001222932">
    <property type="component" value="Unassembled WGS sequence"/>
</dbReference>